<dbReference type="InterPro" id="IPR008969">
    <property type="entry name" value="CarboxyPept-like_regulatory"/>
</dbReference>
<reference evidence="2" key="1">
    <citation type="submission" date="2021-03" db="EMBL/GenBank/DDBJ databases">
        <authorList>
            <person name="Ping X."/>
        </authorList>
    </citation>
    <scope>NUCLEOTIDE SEQUENCE</scope>
    <source>
        <strain evidence="2">E313</strain>
    </source>
</reference>
<keyword evidence="3" id="KW-1185">Reference proteome</keyword>
<gene>
    <name evidence="2" type="ORF">J1C55_05030</name>
</gene>
<dbReference type="EMBL" id="JAFMPT010000005">
    <property type="protein sequence ID" value="MCC1483946.1"/>
    <property type="molecule type" value="Genomic_DNA"/>
</dbReference>
<dbReference type="RefSeq" id="WP_227476396.1">
    <property type="nucleotide sequence ID" value="NZ_JAFMPT010000005.1"/>
</dbReference>
<evidence type="ECO:0000313" key="2">
    <source>
        <dbReference type="EMBL" id="MCC1483946.1"/>
    </source>
</evidence>
<sequence length="258" mass="28989">MKINKTLFLVCALFFNWFVTAQLKTLKGKVVADDDVENIHVLNKSALKFTTTNTDGTFEILVKVTDTLTISSLKYQLEEVVITTEILNIGYIQVSLTEKVNQLDQVVIGKILTGNLDSDINNLDVKTDINFYDLGIPGYTGKLPTLAERKLIAATGSGGGVSIVGLINAITGKTKYYKSLVKLERRERCLNQLKDAYSESIFENKKMVDSLKLQYFEYAADDSNFESICKEKGSLNQLEFLIQKLKDFKIQIKSKDED</sequence>
<accession>A0ABS8EL62</accession>
<dbReference type="Proteomes" id="UP000778797">
    <property type="component" value="Unassembled WGS sequence"/>
</dbReference>
<name>A0ABS8EL62_9FLAO</name>
<comment type="caution">
    <text evidence="2">The sequence shown here is derived from an EMBL/GenBank/DDBJ whole genome shotgun (WGS) entry which is preliminary data.</text>
</comment>
<proteinExistence type="predicted"/>
<protein>
    <recommendedName>
        <fullName evidence="4">CarboxypepD_reg-like domain-containing protein</fullName>
    </recommendedName>
</protein>
<evidence type="ECO:0000256" key="1">
    <source>
        <dbReference type="SAM" id="SignalP"/>
    </source>
</evidence>
<feature type="chain" id="PRO_5046077655" description="CarboxypepD_reg-like domain-containing protein" evidence="1">
    <location>
        <begin position="22"/>
        <end position="258"/>
    </location>
</feature>
<evidence type="ECO:0000313" key="3">
    <source>
        <dbReference type="Proteomes" id="UP000778797"/>
    </source>
</evidence>
<keyword evidence="1" id="KW-0732">Signal</keyword>
<feature type="signal peptide" evidence="1">
    <location>
        <begin position="1"/>
        <end position="21"/>
    </location>
</feature>
<evidence type="ECO:0008006" key="4">
    <source>
        <dbReference type="Google" id="ProtNLM"/>
    </source>
</evidence>
<dbReference type="SUPFAM" id="SSF49464">
    <property type="entry name" value="Carboxypeptidase regulatory domain-like"/>
    <property type="match status" value="1"/>
</dbReference>
<reference evidence="2" key="2">
    <citation type="submission" date="2021-10" db="EMBL/GenBank/DDBJ databases">
        <title>Genome of Winogradskyella sp. E313.</title>
        <authorList>
            <person name="Zhou Y."/>
        </authorList>
    </citation>
    <scope>NUCLEOTIDE SEQUENCE</scope>
    <source>
        <strain evidence="2">E313</strain>
    </source>
</reference>
<organism evidence="2 3">
    <name type="scientific">Winogradskyella immobilis</name>
    <dbReference type="NCBI Taxonomy" id="2816852"/>
    <lineage>
        <taxon>Bacteria</taxon>
        <taxon>Pseudomonadati</taxon>
        <taxon>Bacteroidota</taxon>
        <taxon>Flavobacteriia</taxon>
        <taxon>Flavobacteriales</taxon>
        <taxon>Flavobacteriaceae</taxon>
        <taxon>Winogradskyella</taxon>
    </lineage>
</organism>